<keyword evidence="1" id="KW-1133">Transmembrane helix</keyword>
<organism evidence="2">
    <name type="scientific">Anguilla anguilla</name>
    <name type="common">European freshwater eel</name>
    <name type="synonym">Muraena anguilla</name>
    <dbReference type="NCBI Taxonomy" id="7936"/>
    <lineage>
        <taxon>Eukaryota</taxon>
        <taxon>Metazoa</taxon>
        <taxon>Chordata</taxon>
        <taxon>Craniata</taxon>
        <taxon>Vertebrata</taxon>
        <taxon>Euteleostomi</taxon>
        <taxon>Actinopterygii</taxon>
        <taxon>Neopterygii</taxon>
        <taxon>Teleostei</taxon>
        <taxon>Anguilliformes</taxon>
        <taxon>Anguillidae</taxon>
        <taxon>Anguilla</taxon>
    </lineage>
</organism>
<protein>
    <submittedName>
        <fullName evidence="2">Uncharacterized protein</fullName>
    </submittedName>
</protein>
<reference evidence="2" key="1">
    <citation type="submission" date="2014-11" db="EMBL/GenBank/DDBJ databases">
        <authorList>
            <person name="Amaro Gonzalez C."/>
        </authorList>
    </citation>
    <scope>NUCLEOTIDE SEQUENCE</scope>
</reference>
<dbReference type="AlphaFoldDB" id="A0A0E9PY33"/>
<keyword evidence="1" id="KW-0472">Membrane</keyword>
<proteinExistence type="predicted"/>
<feature type="transmembrane region" description="Helical" evidence="1">
    <location>
        <begin position="16"/>
        <end position="38"/>
    </location>
</feature>
<evidence type="ECO:0000256" key="1">
    <source>
        <dbReference type="SAM" id="Phobius"/>
    </source>
</evidence>
<accession>A0A0E9PY33</accession>
<dbReference type="EMBL" id="GBXM01099365">
    <property type="protein sequence ID" value="JAH09212.1"/>
    <property type="molecule type" value="Transcribed_RNA"/>
</dbReference>
<reference evidence="2" key="2">
    <citation type="journal article" date="2015" name="Fish Shellfish Immunol.">
        <title>Early steps in the European eel (Anguilla anguilla)-Vibrio vulnificus interaction in the gills: Role of the RtxA13 toxin.</title>
        <authorList>
            <person name="Callol A."/>
            <person name="Pajuelo D."/>
            <person name="Ebbesson L."/>
            <person name="Teles M."/>
            <person name="MacKenzie S."/>
            <person name="Amaro C."/>
        </authorList>
    </citation>
    <scope>NUCLEOTIDE SEQUENCE</scope>
</reference>
<sequence length="56" mass="6674">MFWFSPSLKKKYWSEIFYTALFGVNYSGSMWAPFVPFFRHLQLERIRCSGKGSPDM</sequence>
<name>A0A0E9PY33_ANGAN</name>
<evidence type="ECO:0000313" key="2">
    <source>
        <dbReference type="EMBL" id="JAH09212.1"/>
    </source>
</evidence>
<keyword evidence="1" id="KW-0812">Transmembrane</keyword>